<accession>A0A4R2I804</accession>
<dbReference type="InterPro" id="IPR009003">
    <property type="entry name" value="Peptidase_S1_PA"/>
</dbReference>
<dbReference type="PRINTS" id="PR00722">
    <property type="entry name" value="CHYMOTRYPSIN"/>
</dbReference>
<dbReference type="InterPro" id="IPR001254">
    <property type="entry name" value="Trypsin_dom"/>
</dbReference>
<evidence type="ECO:0000313" key="5">
    <source>
        <dbReference type="EMBL" id="TCO40464.1"/>
    </source>
</evidence>
<evidence type="ECO:0000256" key="3">
    <source>
        <dbReference type="SAM" id="SignalP"/>
    </source>
</evidence>
<dbReference type="Pfam" id="PF00089">
    <property type="entry name" value="Trypsin"/>
    <property type="match status" value="1"/>
</dbReference>
<dbReference type="AlphaFoldDB" id="A0A4R2I804"/>
<dbReference type="PROSITE" id="PS00134">
    <property type="entry name" value="TRYPSIN_HIS"/>
    <property type="match status" value="1"/>
</dbReference>
<dbReference type="InterPro" id="IPR001314">
    <property type="entry name" value="Peptidase_S1A"/>
</dbReference>
<dbReference type="Gene3D" id="2.40.10.10">
    <property type="entry name" value="Trypsin-like serine proteases"/>
    <property type="match status" value="1"/>
</dbReference>
<dbReference type="Proteomes" id="UP000295573">
    <property type="component" value="Unassembled WGS sequence"/>
</dbReference>
<feature type="domain" description="Peptidase S1" evidence="4">
    <location>
        <begin position="16"/>
        <end position="256"/>
    </location>
</feature>
<comment type="similarity">
    <text evidence="1">Belongs to the peptidase S1 family.</text>
</comment>
<dbReference type="OrthoDB" id="3657335at2"/>
<reference evidence="5 6" key="1">
    <citation type="journal article" date="2015" name="Stand. Genomic Sci.">
        <title>Genomic Encyclopedia of Bacterial and Archaeal Type Strains, Phase III: the genomes of soil and plant-associated and newly described type strains.</title>
        <authorList>
            <person name="Whitman W.B."/>
            <person name="Woyke T."/>
            <person name="Klenk H.P."/>
            <person name="Zhou Y."/>
            <person name="Lilburn T.G."/>
            <person name="Beck B.J."/>
            <person name="De Vos P."/>
            <person name="Vandamme P."/>
            <person name="Eisen J.A."/>
            <person name="Garrity G."/>
            <person name="Hugenholtz P."/>
            <person name="Kyrpides N.C."/>
        </authorList>
    </citation>
    <scope>NUCLEOTIDE SEQUENCE [LARGE SCALE GENOMIC DNA]</scope>
    <source>
        <strain evidence="5 6">VKM Ac-2541</strain>
    </source>
</reference>
<evidence type="ECO:0000256" key="1">
    <source>
        <dbReference type="ARBA" id="ARBA00007664"/>
    </source>
</evidence>
<comment type="caution">
    <text evidence="5">The sequence shown here is derived from an EMBL/GenBank/DDBJ whole genome shotgun (WGS) entry which is preliminary data.</text>
</comment>
<evidence type="ECO:0000313" key="6">
    <source>
        <dbReference type="Proteomes" id="UP000295573"/>
    </source>
</evidence>
<dbReference type="PROSITE" id="PS50240">
    <property type="entry name" value="TRYPSIN_DOM"/>
    <property type="match status" value="1"/>
</dbReference>
<protein>
    <submittedName>
        <fullName evidence="5">Trypsin</fullName>
    </submittedName>
</protein>
<organism evidence="5 6">
    <name type="scientific">Kribbella antiqua</name>
    <dbReference type="NCBI Taxonomy" id="2512217"/>
    <lineage>
        <taxon>Bacteria</taxon>
        <taxon>Bacillati</taxon>
        <taxon>Actinomycetota</taxon>
        <taxon>Actinomycetes</taxon>
        <taxon>Propionibacteriales</taxon>
        <taxon>Kribbellaceae</taxon>
        <taxon>Kribbella</taxon>
    </lineage>
</organism>
<dbReference type="InterPro" id="IPR050430">
    <property type="entry name" value="Peptidase_S1"/>
</dbReference>
<proteinExistence type="inferred from homology"/>
<keyword evidence="2" id="KW-1015">Disulfide bond</keyword>
<dbReference type="PANTHER" id="PTHR24276">
    <property type="entry name" value="POLYSERASE-RELATED"/>
    <property type="match status" value="1"/>
</dbReference>
<dbReference type="InterPro" id="IPR043504">
    <property type="entry name" value="Peptidase_S1_PA_chymotrypsin"/>
</dbReference>
<feature type="signal peptide" evidence="3">
    <location>
        <begin position="1"/>
        <end position="23"/>
    </location>
</feature>
<dbReference type="GO" id="GO:0004252">
    <property type="term" value="F:serine-type endopeptidase activity"/>
    <property type="evidence" value="ECO:0007669"/>
    <property type="project" value="InterPro"/>
</dbReference>
<dbReference type="RefSeq" id="WP_158291110.1">
    <property type="nucleotide sequence ID" value="NZ_SLWR01000017.1"/>
</dbReference>
<sequence length="256" mass="27464">MRKLLVLLAAIASLVVTAGPAQAVLYGQPDDNQHPYVGVIRFFDEDGNYLWRCTGTLISPTVVLTAGHCTFGTASAEAWFTETAPSTAEVLSGDYTRGVTGETYTHPDYDDFATFPNTSDVGIVVLDKPVRLSTYGSLPTVGLADTLYKHELFTIVGYGVQDTQPVQVADVRRLQATVKLVSLQSGYSAGFNLQLSSNPGKPHQGGLCFGDSGGPVLYGTTILAVNSFVINENCAGAGFSYRIDQPHILSWIETFL</sequence>
<name>A0A4R2I804_9ACTN</name>
<evidence type="ECO:0000259" key="4">
    <source>
        <dbReference type="PROSITE" id="PS50240"/>
    </source>
</evidence>
<gene>
    <name evidence="5" type="ORF">EV646_1174</name>
</gene>
<dbReference type="SMART" id="SM00020">
    <property type="entry name" value="Tryp_SPc"/>
    <property type="match status" value="1"/>
</dbReference>
<dbReference type="SUPFAM" id="SSF50494">
    <property type="entry name" value="Trypsin-like serine proteases"/>
    <property type="match status" value="1"/>
</dbReference>
<dbReference type="InterPro" id="IPR018114">
    <property type="entry name" value="TRYPSIN_HIS"/>
</dbReference>
<dbReference type="GO" id="GO:0006508">
    <property type="term" value="P:proteolysis"/>
    <property type="evidence" value="ECO:0007669"/>
    <property type="project" value="InterPro"/>
</dbReference>
<dbReference type="EMBL" id="SLWR01000017">
    <property type="protein sequence ID" value="TCO40464.1"/>
    <property type="molecule type" value="Genomic_DNA"/>
</dbReference>
<keyword evidence="3" id="KW-0732">Signal</keyword>
<dbReference type="PANTHER" id="PTHR24276:SF98">
    <property type="entry name" value="FI18310P1-RELATED"/>
    <property type="match status" value="1"/>
</dbReference>
<keyword evidence="6" id="KW-1185">Reference proteome</keyword>
<feature type="chain" id="PRO_5020520058" evidence="3">
    <location>
        <begin position="24"/>
        <end position="256"/>
    </location>
</feature>
<evidence type="ECO:0000256" key="2">
    <source>
        <dbReference type="ARBA" id="ARBA00023157"/>
    </source>
</evidence>